<organism evidence="1 2">
    <name type="scientific">Streptomyces xiamenensis</name>
    <dbReference type="NCBI Taxonomy" id="408015"/>
    <lineage>
        <taxon>Bacteria</taxon>
        <taxon>Bacillati</taxon>
        <taxon>Actinomycetota</taxon>
        <taxon>Actinomycetes</taxon>
        <taxon>Kitasatosporales</taxon>
        <taxon>Streptomycetaceae</taxon>
        <taxon>Streptomyces</taxon>
    </lineage>
</organism>
<dbReference type="KEGG" id="sxi:SXIM_29590"/>
<keyword evidence="2" id="KW-1185">Reference proteome</keyword>
<dbReference type="Gene3D" id="3.40.50.1460">
    <property type="match status" value="1"/>
</dbReference>
<sequence>MVLIGVARYDHAADYPPLPSVTANIDQLYEVLGDDVLGRLGPALLPPLHSPRREEIVDTVGRAAEEAESLLLCYFSGHGQLVEEESGPGRLHLQPREASATEAGLLGIRYAELRDLLCRTRAERVVLILDCCFSGNARLEPLRAEVPFALVTSSRPLGRQDAGDGRGPTPFTAALLDILREGTGSPDGGPVTVAALRAPLRQRAGRDAAAAPADSDPDDWQPYVGFQNGAEDTVLSQAIATPPPPAARRPLPAWPATAWRLIREHPARALLVAAGAALAGTGLLALGDAIGGALHPPPPDCPVPLELRILTSPEYERPLARVLETFEGSAAAREAIGGRPAGCRQLNAFVYAAPDGDAARALGRSAAWAEPERTCAADASADAAGQECAQPLRDIGPRPDVWLPSSSIALRGTADAVDGAESAAYPGEPVTVATSPAVVLLPGEPPGGLRRSGEPLERLLEAAGEQDLTVLRARPAASAAALLHGMTAGPGGIQDVPLPPADDAALLCSLARPAGGGPATPAPALLVAERTAVDLVRAERRPACLSGAAGAPLDQLTWDQRYRAYYPGDVPPLDLTFVPVHWEHAAADDAERREAIGRLGAWLGSAEGMRALGAQGFRDPRDERRALIEAPPLNHEAFVTAPALPRLLAPDEAAAAGYLAAEESRQGPRDVVFVVDVSSGSYAREAQYAALLRTAIGVLGPEDGYAVLATPGGGADPVRTVRGLAPYDGADGVRTAIDALAPVERHAPITPALEAGLALLTPEPDAAETDRGRLVVLITDDEDSAGRLDGPADAAPPVAVVSYGSLGCEHLYNRMLIASGALCFDGSGSPGAALAGTLRGLTAPWEP</sequence>
<dbReference type="EMBL" id="CP009922">
    <property type="protein sequence ID" value="AKG44343.1"/>
    <property type="molecule type" value="Genomic_DNA"/>
</dbReference>
<dbReference type="SUPFAM" id="SSF53300">
    <property type="entry name" value="vWA-like"/>
    <property type="match status" value="1"/>
</dbReference>
<dbReference type="Proteomes" id="UP000034034">
    <property type="component" value="Chromosome"/>
</dbReference>
<evidence type="ECO:0000313" key="2">
    <source>
        <dbReference type="Proteomes" id="UP000034034"/>
    </source>
</evidence>
<dbReference type="Gene3D" id="3.40.50.410">
    <property type="entry name" value="von Willebrand factor, type A domain"/>
    <property type="match status" value="1"/>
</dbReference>
<evidence type="ECO:0000313" key="1">
    <source>
        <dbReference type="EMBL" id="AKG44343.1"/>
    </source>
</evidence>
<dbReference type="InterPro" id="IPR036465">
    <property type="entry name" value="vWFA_dom_sf"/>
</dbReference>
<dbReference type="HOGENOM" id="CLU_336464_0_0_11"/>
<dbReference type="PATRIC" id="fig|408015.6.peg.2994"/>
<gene>
    <name evidence="1" type="ORF">SXIM_29590</name>
</gene>
<protein>
    <submittedName>
        <fullName evidence="1">von Willebrand factor type A</fullName>
    </submittedName>
</protein>
<dbReference type="AlphaFoldDB" id="A0A0F7FV77"/>
<accession>A0A0F7FV77</accession>
<dbReference type="STRING" id="408015.SXIM_29590"/>
<proteinExistence type="predicted"/>
<name>A0A0F7FV77_9ACTN</name>
<reference evidence="1" key="1">
    <citation type="submission" date="2019-08" db="EMBL/GenBank/DDBJ databases">
        <title>Complete genome sequence of a mangrove-derived Streptomyces xiamenensis.</title>
        <authorList>
            <person name="Xu J."/>
        </authorList>
    </citation>
    <scope>NUCLEOTIDE SEQUENCE</scope>
    <source>
        <strain evidence="1">318</strain>
    </source>
</reference>